<comment type="caution">
    <text evidence="5">The sequence shown here is derived from an EMBL/GenBank/DDBJ whole genome shotgun (WGS) entry which is preliminary data.</text>
</comment>
<gene>
    <name evidence="5" type="ORF">LZT28_21925</name>
</gene>
<protein>
    <submittedName>
        <fullName evidence="5">HIRAN domain-containing protein</fullName>
    </submittedName>
</protein>
<keyword evidence="3" id="KW-0472">Membrane</keyword>
<name>A0AAW5RPZ1_AERME</name>
<dbReference type="InterPro" id="IPR014905">
    <property type="entry name" value="HIRAN"/>
</dbReference>
<proteinExistence type="predicted"/>
<evidence type="ECO:0000256" key="2">
    <source>
        <dbReference type="ARBA" id="ARBA00022801"/>
    </source>
</evidence>
<dbReference type="GO" id="GO:0003676">
    <property type="term" value="F:nucleic acid binding"/>
    <property type="evidence" value="ECO:0007669"/>
    <property type="project" value="InterPro"/>
</dbReference>
<evidence type="ECO:0000256" key="1">
    <source>
        <dbReference type="ARBA" id="ARBA00022723"/>
    </source>
</evidence>
<keyword evidence="3" id="KW-1133">Transmembrane helix</keyword>
<dbReference type="EMBL" id="JAJVCY010000087">
    <property type="protein sequence ID" value="MCV3290844.1"/>
    <property type="molecule type" value="Genomic_DNA"/>
</dbReference>
<dbReference type="GO" id="GO:0016818">
    <property type="term" value="F:hydrolase activity, acting on acid anhydrides, in phosphorus-containing anhydrides"/>
    <property type="evidence" value="ECO:0007669"/>
    <property type="project" value="InterPro"/>
</dbReference>
<dbReference type="GO" id="GO:0008270">
    <property type="term" value="F:zinc ion binding"/>
    <property type="evidence" value="ECO:0007669"/>
    <property type="project" value="InterPro"/>
</dbReference>
<reference evidence="5" key="1">
    <citation type="submission" date="2022-01" db="EMBL/GenBank/DDBJ databases">
        <title>Comparison of Fish pathogen Aeromonas spp.</title>
        <authorList>
            <person name="Dubey S."/>
            <person name="Sorum H."/>
            <person name="Munangandu H.M."/>
        </authorList>
    </citation>
    <scope>NUCLEOTIDE SEQUENCE</scope>
    <source>
        <strain evidence="5">SD/21-15</strain>
    </source>
</reference>
<feature type="domain" description="HIRAN" evidence="4">
    <location>
        <begin position="13"/>
        <end position="109"/>
    </location>
</feature>
<feature type="transmembrane region" description="Helical" evidence="3">
    <location>
        <begin position="140"/>
        <end position="156"/>
    </location>
</feature>
<keyword evidence="1" id="KW-0479">Metal-binding</keyword>
<keyword evidence="2" id="KW-0378">Hydrolase</keyword>
<organism evidence="5 6">
    <name type="scientific">Aeromonas media</name>
    <dbReference type="NCBI Taxonomy" id="651"/>
    <lineage>
        <taxon>Bacteria</taxon>
        <taxon>Pseudomonadati</taxon>
        <taxon>Pseudomonadota</taxon>
        <taxon>Gammaproteobacteria</taxon>
        <taxon>Aeromonadales</taxon>
        <taxon>Aeromonadaceae</taxon>
        <taxon>Aeromonas</taxon>
    </lineage>
</organism>
<accession>A0AAW5RPZ1</accession>
<dbReference type="RefSeq" id="WP_263686645.1">
    <property type="nucleotide sequence ID" value="NZ_JAJVCY010000087.1"/>
</dbReference>
<evidence type="ECO:0000313" key="6">
    <source>
        <dbReference type="Proteomes" id="UP001208651"/>
    </source>
</evidence>
<dbReference type="AlphaFoldDB" id="A0AAW5RPZ1"/>
<dbReference type="Gene3D" id="3.30.70.2330">
    <property type="match status" value="1"/>
</dbReference>
<keyword evidence="3" id="KW-0812">Transmembrane</keyword>
<dbReference type="SMART" id="SM00910">
    <property type="entry name" value="HIRAN"/>
    <property type="match status" value="1"/>
</dbReference>
<sequence length="157" mass="18258">MRDDQVKDHWDIMAAGVSHNGRYKTVESHVYEGEDCLLVREENHPRDKHAVQLHTLNGHMVGYVPKEHAEKLSGYLDDGCHLYNAFFSRILRQGKYPIPCVRINVYLSSAQLDDRILRKHSVIKHAPTGKHRSSRTKGRVSWITWIVLAIILWWCFS</sequence>
<dbReference type="Pfam" id="PF08797">
    <property type="entry name" value="HIRAN"/>
    <property type="match status" value="1"/>
</dbReference>
<evidence type="ECO:0000259" key="4">
    <source>
        <dbReference type="SMART" id="SM00910"/>
    </source>
</evidence>
<evidence type="ECO:0000313" key="5">
    <source>
        <dbReference type="EMBL" id="MCV3290844.1"/>
    </source>
</evidence>
<evidence type="ECO:0000256" key="3">
    <source>
        <dbReference type="SAM" id="Phobius"/>
    </source>
</evidence>
<dbReference type="Proteomes" id="UP001208651">
    <property type="component" value="Unassembled WGS sequence"/>
</dbReference>